<evidence type="ECO:0000313" key="3">
    <source>
        <dbReference type="Proteomes" id="UP000051984"/>
    </source>
</evidence>
<dbReference type="PROSITE" id="PS51301">
    <property type="entry name" value="KILA_N"/>
    <property type="match status" value="1"/>
</dbReference>
<comment type="caution">
    <text evidence="2">The sequence shown here is derived from an EMBL/GenBank/DDBJ whole genome shotgun (WGS) entry which is preliminary data.</text>
</comment>
<dbReference type="PATRIC" id="fig|1423816.3.peg.1458"/>
<organism evidence="2 3">
    <name type="scientific">Lacticaseibacillus zeae DSM 20178 = KCTC 3804</name>
    <dbReference type="NCBI Taxonomy" id="1423816"/>
    <lineage>
        <taxon>Bacteria</taxon>
        <taxon>Bacillati</taxon>
        <taxon>Bacillota</taxon>
        <taxon>Bacilli</taxon>
        <taxon>Lactobacillales</taxon>
        <taxon>Lactobacillaceae</taxon>
        <taxon>Lacticaseibacillus</taxon>
    </lineage>
</organism>
<dbReference type="Proteomes" id="UP000051984">
    <property type="component" value="Unassembled WGS sequence"/>
</dbReference>
<sequence>MIQPKGVEVSLFNAGNENDALISLADIAKYKNPEAPADIIKNWMRSRSTIEYLGLWEQMYNTKFNNSACTELLTVSGSNSFVLSPKKWIEETNAIGIVSKAGRYGGTYARTDIAFEFAMWVSAEFRLYLIKDYQQPKEKESDAQKLEWDVRRELAKVNYKIHTDAVKENFIPEQLTKSQVAFKYATETWLCLE</sequence>
<gene>
    <name evidence="2" type="ORF">FD51_GL001398</name>
</gene>
<dbReference type="InterPro" id="IPR018004">
    <property type="entry name" value="KilA/APSES_HTH"/>
</dbReference>
<protein>
    <submittedName>
        <fullName evidence="2">KilA-N domain protein</fullName>
    </submittedName>
</protein>
<dbReference type="eggNOG" id="ENOG502Z7N4">
    <property type="taxonomic scope" value="Bacteria"/>
</dbReference>
<dbReference type="AlphaFoldDB" id="A0A0R1EVG0"/>
<accession>A0A0R1EVG0</accession>
<evidence type="ECO:0000259" key="1">
    <source>
        <dbReference type="PROSITE" id="PS51301"/>
    </source>
</evidence>
<dbReference type="EMBL" id="AZCT01000002">
    <property type="protein sequence ID" value="KRK13200.1"/>
    <property type="molecule type" value="Genomic_DNA"/>
</dbReference>
<proteinExistence type="predicted"/>
<dbReference type="InterPro" id="IPR017880">
    <property type="entry name" value="KilA_N"/>
</dbReference>
<name>A0A0R1EVG0_LACZE</name>
<reference evidence="2 3" key="1">
    <citation type="journal article" date="2015" name="Genome Announc.">
        <title>Expanding the biotechnology potential of lactobacilli through comparative genomics of 213 strains and associated genera.</title>
        <authorList>
            <person name="Sun Z."/>
            <person name="Harris H.M."/>
            <person name="McCann A."/>
            <person name="Guo C."/>
            <person name="Argimon S."/>
            <person name="Zhang W."/>
            <person name="Yang X."/>
            <person name="Jeffery I.B."/>
            <person name="Cooney J.C."/>
            <person name="Kagawa T.F."/>
            <person name="Liu W."/>
            <person name="Song Y."/>
            <person name="Salvetti E."/>
            <person name="Wrobel A."/>
            <person name="Rasinkangas P."/>
            <person name="Parkhill J."/>
            <person name="Rea M.C."/>
            <person name="O'Sullivan O."/>
            <person name="Ritari J."/>
            <person name="Douillard F.P."/>
            <person name="Paul Ross R."/>
            <person name="Yang R."/>
            <person name="Briner A.E."/>
            <person name="Felis G.E."/>
            <person name="de Vos W.M."/>
            <person name="Barrangou R."/>
            <person name="Klaenhammer T.R."/>
            <person name="Caufield P.W."/>
            <person name="Cui Y."/>
            <person name="Zhang H."/>
            <person name="O'Toole P.W."/>
        </authorList>
    </citation>
    <scope>NUCLEOTIDE SEQUENCE [LARGE SCALE GENOMIC DNA]</scope>
    <source>
        <strain evidence="2 3">DSM 20178</strain>
    </source>
</reference>
<feature type="domain" description="KilA-N" evidence="1">
    <location>
        <begin position="1"/>
        <end position="136"/>
    </location>
</feature>
<dbReference type="Pfam" id="PF04383">
    <property type="entry name" value="KilA-N"/>
    <property type="match status" value="1"/>
</dbReference>
<evidence type="ECO:0000313" key="2">
    <source>
        <dbReference type="EMBL" id="KRK13200.1"/>
    </source>
</evidence>
<dbReference type="SMART" id="SM01252">
    <property type="entry name" value="KilA-N"/>
    <property type="match status" value="1"/>
</dbReference>